<dbReference type="NCBIfam" id="TIGR00639">
    <property type="entry name" value="PurN"/>
    <property type="match status" value="1"/>
</dbReference>
<dbReference type="PANTHER" id="PTHR43369:SF2">
    <property type="entry name" value="PHOSPHORIBOSYLGLYCINAMIDE FORMYLTRANSFERASE"/>
    <property type="match status" value="1"/>
</dbReference>
<dbReference type="CDD" id="cd08645">
    <property type="entry name" value="FMT_core_GART"/>
    <property type="match status" value="1"/>
</dbReference>
<dbReference type="Gene3D" id="3.40.50.170">
    <property type="entry name" value="Formyl transferase, N-terminal domain"/>
    <property type="match status" value="1"/>
</dbReference>
<evidence type="ECO:0000256" key="4">
    <source>
        <dbReference type="ARBA" id="ARBA00022755"/>
    </source>
</evidence>
<dbReference type="AlphaFoldDB" id="A0A380TL18"/>
<accession>A0A380TL18</accession>
<evidence type="ECO:0000259" key="5">
    <source>
        <dbReference type="Pfam" id="PF00551"/>
    </source>
</evidence>
<name>A0A380TL18_9ZZZZ</name>
<organism evidence="6">
    <name type="scientific">metagenome</name>
    <dbReference type="NCBI Taxonomy" id="256318"/>
    <lineage>
        <taxon>unclassified sequences</taxon>
        <taxon>metagenomes</taxon>
    </lineage>
</organism>
<dbReference type="InterPro" id="IPR002376">
    <property type="entry name" value="Formyl_transf_N"/>
</dbReference>
<keyword evidence="4" id="KW-0658">Purine biosynthesis</keyword>
<dbReference type="GO" id="GO:0006189">
    <property type="term" value="P:'de novo' IMP biosynthetic process"/>
    <property type="evidence" value="ECO:0007669"/>
    <property type="project" value="InterPro"/>
</dbReference>
<keyword evidence="3 6" id="KW-0808">Transferase</keyword>
<dbReference type="PANTHER" id="PTHR43369">
    <property type="entry name" value="PHOSPHORIBOSYLGLYCINAMIDE FORMYLTRANSFERASE"/>
    <property type="match status" value="1"/>
</dbReference>
<dbReference type="GO" id="GO:0004644">
    <property type="term" value="F:phosphoribosylglycinamide formyltransferase activity"/>
    <property type="evidence" value="ECO:0007669"/>
    <property type="project" value="UniProtKB-EC"/>
</dbReference>
<comment type="pathway">
    <text evidence="1">Purine metabolism; IMP biosynthesis via de novo pathway; N(2)-formyl-N(1)-(5-phospho-D-ribosyl)glycinamide from N(1)-(5-phospho-D-ribosyl)glycinamide (10-formyl THF route): step 1/1.</text>
</comment>
<evidence type="ECO:0000313" key="6">
    <source>
        <dbReference type="EMBL" id="SUS08403.1"/>
    </source>
</evidence>
<proteinExistence type="inferred from homology"/>
<protein>
    <recommendedName>
        <fullName evidence="2">phosphoribosylglycinamide formyltransferase 1</fullName>
        <ecNumber evidence="2">2.1.2.2</ecNumber>
    </recommendedName>
</protein>
<dbReference type="InterPro" id="IPR004607">
    <property type="entry name" value="GART"/>
</dbReference>
<reference evidence="6" key="1">
    <citation type="submission" date="2018-07" db="EMBL/GenBank/DDBJ databases">
        <authorList>
            <person name="Quirk P.G."/>
            <person name="Krulwich T.A."/>
        </authorList>
    </citation>
    <scope>NUCLEOTIDE SEQUENCE</scope>
</reference>
<dbReference type="HAMAP" id="MF_01930">
    <property type="entry name" value="PurN"/>
    <property type="match status" value="1"/>
</dbReference>
<sequence>MAKLKIGVLISGRGSNLQALIDAAADTAFPATIATVISNEPDVAGLARAQAAGIPTATINHRDFPDRAAFEDALHAALGEAGVELVCLAGFMRLLTEGFVGRWWDRLINIHPSLLPAFRGLHVHEAVLAYGARFSGCTVHYVRPAMDDGPIIVQAAVPVLADDDADQLAARILAEEHRIYPLAVRLIAEGRVRVEGERVQVANAKAPGTSLLNPLPD</sequence>
<evidence type="ECO:0000256" key="3">
    <source>
        <dbReference type="ARBA" id="ARBA00022679"/>
    </source>
</evidence>
<dbReference type="EC" id="2.1.2.2" evidence="2"/>
<dbReference type="EMBL" id="UIDG01000619">
    <property type="protein sequence ID" value="SUS08403.1"/>
    <property type="molecule type" value="Genomic_DNA"/>
</dbReference>
<evidence type="ECO:0000256" key="1">
    <source>
        <dbReference type="ARBA" id="ARBA00005054"/>
    </source>
</evidence>
<dbReference type="SUPFAM" id="SSF53328">
    <property type="entry name" value="Formyltransferase"/>
    <property type="match status" value="1"/>
</dbReference>
<evidence type="ECO:0000256" key="2">
    <source>
        <dbReference type="ARBA" id="ARBA00012254"/>
    </source>
</evidence>
<dbReference type="Pfam" id="PF00551">
    <property type="entry name" value="Formyl_trans_N"/>
    <property type="match status" value="1"/>
</dbReference>
<dbReference type="GO" id="GO:0005829">
    <property type="term" value="C:cytosol"/>
    <property type="evidence" value="ECO:0007669"/>
    <property type="project" value="TreeGrafter"/>
</dbReference>
<dbReference type="InterPro" id="IPR036477">
    <property type="entry name" value="Formyl_transf_N_sf"/>
</dbReference>
<gene>
    <name evidence="6" type="primary">purN</name>
    <name evidence="6" type="ORF">DF3PB_660011</name>
</gene>
<feature type="domain" description="Formyl transferase N-terminal" evidence="5">
    <location>
        <begin position="5"/>
        <end position="184"/>
    </location>
</feature>